<evidence type="ECO:0000256" key="1">
    <source>
        <dbReference type="SAM" id="SignalP"/>
    </source>
</evidence>
<keyword evidence="3" id="KW-1185">Reference proteome</keyword>
<feature type="chain" id="PRO_5042903840" description="Secreted protein" evidence="1">
    <location>
        <begin position="21"/>
        <end position="87"/>
    </location>
</feature>
<name>A0AAN7AM16_9PEZI</name>
<accession>A0AAN7AM16</accession>
<proteinExistence type="predicted"/>
<dbReference type="EMBL" id="MU864358">
    <property type="protein sequence ID" value="KAK4191679.1"/>
    <property type="molecule type" value="Genomic_DNA"/>
</dbReference>
<evidence type="ECO:0008006" key="4">
    <source>
        <dbReference type="Google" id="ProtNLM"/>
    </source>
</evidence>
<evidence type="ECO:0000313" key="2">
    <source>
        <dbReference type="EMBL" id="KAK4191679.1"/>
    </source>
</evidence>
<dbReference type="AlphaFoldDB" id="A0AAN7AM16"/>
<keyword evidence="1" id="KW-0732">Signal</keyword>
<organism evidence="2 3">
    <name type="scientific">Podospora australis</name>
    <dbReference type="NCBI Taxonomy" id="1536484"/>
    <lineage>
        <taxon>Eukaryota</taxon>
        <taxon>Fungi</taxon>
        <taxon>Dikarya</taxon>
        <taxon>Ascomycota</taxon>
        <taxon>Pezizomycotina</taxon>
        <taxon>Sordariomycetes</taxon>
        <taxon>Sordariomycetidae</taxon>
        <taxon>Sordariales</taxon>
        <taxon>Podosporaceae</taxon>
        <taxon>Podospora</taxon>
    </lineage>
</organism>
<protein>
    <recommendedName>
        <fullName evidence="4">Secreted protein</fullName>
    </recommendedName>
</protein>
<feature type="signal peptide" evidence="1">
    <location>
        <begin position="1"/>
        <end position="20"/>
    </location>
</feature>
<dbReference type="Proteomes" id="UP001302126">
    <property type="component" value="Unassembled WGS sequence"/>
</dbReference>
<gene>
    <name evidence="2" type="ORF">QBC35DRAFT_295139</name>
</gene>
<reference evidence="2" key="2">
    <citation type="submission" date="2023-05" db="EMBL/GenBank/DDBJ databases">
        <authorList>
            <consortium name="Lawrence Berkeley National Laboratory"/>
            <person name="Steindorff A."/>
            <person name="Hensen N."/>
            <person name="Bonometti L."/>
            <person name="Westerberg I."/>
            <person name="Brannstrom I.O."/>
            <person name="Guillou S."/>
            <person name="Cros-Aarteil S."/>
            <person name="Calhoun S."/>
            <person name="Haridas S."/>
            <person name="Kuo A."/>
            <person name="Mondo S."/>
            <person name="Pangilinan J."/>
            <person name="Riley R."/>
            <person name="Labutti K."/>
            <person name="Andreopoulos B."/>
            <person name="Lipzen A."/>
            <person name="Chen C."/>
            <person name="Yanf M."/>
            <person name="Daum C."/>
            <person name="Ng V."/>
            <person name="Clum A."/>
            <person name="Ohm R."/>
            <person name="Martin F."/>
            <person name="Silar P."/>
            <person name="Natvig D."/>
            <person name="Lalanne C."/>
            <person name="Gautier V."/>
            <person name="Ament-Velasquez S.L."/>
            <person name="Kruys A."/>
            <person name="Hutchinson M.I."/>
            <person name="Powell A.J."/>
            <person name="Barry K."/>
            <person name="Miller A.N."/>
            <person name="Grigoriev I.V."/>
            <person name="Debuchy R."/>
            <person name="Gladieux P."/>
            <person name="Thoren M.H."/>
            <person name="Johannesson H."/>
        </authorList>
    </citation>
    <scope>NUCLEOTIDE SEQUENCE</scope>
    <source>
        <strain evidence="2">PSN309</strain>
    </source>
</reference>
<evidence type="ECO:0000313" key="3">
    <source>
        <dbReference type="Proteomes" id="UP001302126"/>
    </source>
</evidence>
<sequence length="87" mass="9775">MYICRILFLVFFTWTPNFRATSLYFTCCEAINTSGTYHNCGPSRQVFNQIRPSSGGASSGVSFQKRHLFISIDLSSPTLPQNISSRT</sequence>
<reference evidence="2" key="1">
    <citation type="journal article" date="2023" name="Mol. Phylogenet. Evol.">
        <title>Genome-scale phylogeny and comparative genomics of the fungal order Sordariales.</title>
        <authorList>
            <person name="Hensen N."/>
            <person name="Bonometti L."/>
            <person name="Westerberg I."/>
            <person name="Brannstrom I.O."/>
            <person name="Guillou S."/>
            <person name="Cros-Aarteil S."/>
            <person name="Calhoun S."/>
            <person name="Haridas S."/>
            <person name="Kuo A."/>
            <person name="Mondo S."/>
            <person name="Pangilinan J."/>
            <person name="Riley R."/>
            <person name="LaButti K."/>
            <person name="Andreopoulos B."/>
            <person name="Lipzen A."/>
            <person name="Chen C."/>
            <person name="Yan M."/>
            <person name="Daum C."/>
            <person name="Ng V."/>
            <person name="Clum A."/>
            <person name="Steindorff A."/>
            <person name="Ohm R.A."/>
            <person name="Martin F."/>
            <person name="Silar P."/>
            <person name="Natvig D.O."/>
            <person name="Lalanne C."/>
            <person name="Gautier V."/>
            <person name="Ament-Velasquez S.L."/>
            <person name="Kruys A."/>
            <person name="Hutchinson M.I."/>
            <person name="Powell A.J."/>
            <person name="Barry K."/>
            <person name="Miller A.N."/>
            <person name="Grigoriev I.V."/>
            <person name="Debuchy R."/>
            <person name="Gladieux P."/>
            <person name="Hiltunen Thoren M."/>
            <person name="Johannesson H."/>
        </authorList>
    </citation>
    <scope>NUCLEOTIDE SEQUENCE</scope>
    <source>
        <strain evidence="2">PSN309</strain>
    </source>
</reference>
<comment type="caution">
    <text evidence="2">The sequence shown here is derived from an EMBL/GenBank/DDBJ whole genome shotgun (WGS) entry which is preliminary data.</text>
</comment>